<protein>
    <submittedName>
        <fullName evidence="1">Uncharacterized protein</fullName>
    </submittedName>
</protein>
<proteinExistence type="predicted"/>
<organism evidence="1">
    <name type="scientific">Siphoviridae sp. ctckx14</name>
    <dbReference type="NCBI Taxonomy" id="2826396"/>
    <lineage>
        <taxon>Viruses</taxon>
        <taxon>Duplodnaviria</taxon>
        <taxon>Heunggongvirae</taxon>
        <taxon>Uroviricota</taxon>
        <taxon>Caudoviricetes</taxon>
    </lineage>
</organism>
<name>A0A8S5MMC9_9CAUD</name>
<sequence>MIIKLFSIFFCINPPYRVLHLYTSSLLPLMLLVAFTSFT</sequence>
<reference evidence="1" key="1">
    <citation type="journal article" date="2021" name="Proc. Natl. Acad. Sci. U.S.A.">
        <title>A Catalog of Tens of Thousands of Viruses from Human Metagenomes Reveals Hidden Associations with Chronic Diseases.</title>
        <authorList>
            <person name="Tisza M.J."/>
            <person name="Buck C.B."/>
        </authorList>
    </citation>
    <scope>NUCLEOTIDE SEQUENCE</scope>
    <source>
        <strain evidence="1">Ctckx14</strain>
    </source>
</reference>
<accession>A0A8S5MMC9</accession>
<evidence type="ECO:0000313" key="1">
    <source>
        <dbReference type="EMBL" id="DAD83364.1"/>
    </source>
</evidence>
<dbReference type="EMBL" id="BK014934">
    <property type="protein sequence ID" value="DAD83364.1"/>
    <property type="molecule type" value="Genomic_DNA"/>
</dbReference>